<dbReference type="Proteomes" id="UP000035088">
    <property type="component" value="Unassembled WGS sequence"/>
</dbReference>
<organism evidence="5 6">
    <name type="scientific">Gordonia araii NBRC 100433</name>
    <dbReference type="NCBI Taxonomy" id="1073574"/>
    <lineage>
        <taxon>Bacteria</taxon>
        <taxon>Bacillati</taxon>
        <taxon>Actinomycetota</taxon>
        <taxon>Actinomycetes</taxon>
        <taxon>Mycobacteriales</taxon>
        <taxon>Gordoniaceae</taxon>
        <taxon>Gordonia</taxon>
    </lineage>
</organism>
<dbReference type="Pfam" id="PF17920">
    <property type="entry name" value="TetR_C_16"/>
    <property type="match status" value="1"/>
</dbReference>
<dbReference type="Pfam" id="PF00440">
    <property type="entry name" value="TetR_N"/>
    <property type="match status" value="1"/>
</dbReference>
<feature type="DNA-binding region" description="H-T-H motif" evidence="2">
    <location>
        <begin position="43"/>
        <end position="62"/>
    </location>
</feature>
<dbReference type="InterPro" id="IPR009057">
    <property type="entry name" value="Homeodomain-like_sf"/>
</dbReference>
<proteinExistence type="predicted"/>
<dbReference type="PANTHER" id="PTHR30055:SF235">
    <property type="entry name" value="TRANSCRIPTIONAL REGULATORY PROTEIN"/>
    <property type="match status" value="1"/>
</dbReference>
<dbReference type="InterPro" id="IPR041678">
    <property type="entry name" value="TetR_C_16"/>
</dbReference>
<dbReference type="PRINTS" id="PR00455">
    <property type="entry name" value="HTHTETR"/>
</dbReference>
<dbReference type="Gene3D" id="1.10.357.10">
    <property type="entry name" value="Tetracycline Repressor, domain 2"/>
    <property type="match status" value="1"/>
</dbReference>
<dbReference type="PROSITE" id="PS50977">
    <property type="entry name" value="HTH_TETR_2"/>
    <property type="match status" value="1"/>
</dbReference>
<evidence type="ECO:0000313" key="6">
    <source>
        <dbReference type="Proteomes" id="UP000035088"/>
    </source>
</evidence>
<protein>
    <submittedName>
        <fullName evidence="5">Putative TetR family transcriptional regulator</fullName>
    </submittedName>
</protein>
<dbReference type="Gene3D" id="1.10.10.60">
    <property type="entry name" value="Homeodomain-like"/>
    <property type="match status" value="1"/>
</dbReference>
<feature type="region of interest" description="Disordered" evidence="3">
    <location>
        <begin position="1"/>
        <end position="22"/>
    </location>
</feature>
<gene>
    <name evidence="5" type="ORF">GOARA_064_01900</name>
</gene>
<name>G7H5R3_9ACTN</name>
<dbReference type="SUPFAM" id="SSF48498">
    <property type="entry name" value="Tetracyclin repressor-like, C-terminal domain"/>
    <property type="match status" value="1"/>
</dbReference>
<dbReference type="InterPro" id="IPR036271">
    <property type="entry name" value="Tet_transcr_reg_TetR-rel_C_sf"/>
</dbReference>
<reference evidence="5 6" key="1">
    <citation type="submission" date="2011-11" db="EMBL/GenBank/DDBJ databases">
        <title>Whole genome shotgun sequence of Gordonia araii NBRC 100433.</title>
        <authorList>
            <person name="Yoshida Y."/>
            <person name="Hosoyama A."/>
            <person name="Tsuchikane K."/>
            <person name="Katsumata H."/>
            <person name="Yamazaki S."/>
            <person name="Fujita N."/>
        </authorList>
    </citation>
    <scope>NUCLEOTIDE SEQUENCE [LARGE SCALE GENOMIC DNA]</scope>
    <source>
        <strain evidence="5 6">NBRC 100433</strain>
    </source>
</reference>
<dbReference type="EMBL" id="BAEE01000064">
    <property type="protein sequence ID" value="GAB11188.1"/>
    <property type="molecule type" value="Genomic_DNA"/>
</dbReference>
<dbReference type="GO" id="GO:0000976">
    <property type="term" value="F:transcription cis-regulatory region binding"/>
    <property type="evidence" value="ECO:0007669"/>
    <property type="project" value="TreeGrafter"/>
</dbReference>
<keyword evidence="6" id="KW-1185">Reference proteome</keyword>
<feature type="domain" description="HTH tetR-type" evidence="4">
    <location>
        <begin position="20"/>
        <end position="80"/>
    </location>
</feature>
<dbReference type="PANTHER" id="PTHR30055">
    <property type="entry name" value="HTH-TYPE TRANSCRIPTIONAL REGULATOR RUTR"/>
    <property type="match status" value="1"/>
</dbReference>
<sequence>MKSATVESVATPTGRRSGPSTARDDILAAARDLFAKNGFASTSMRAVATRANVDVALIPYYFANKRGLFVAAMELPIDPGTIVAQAATGPRDQLGRRLVTSFVTVWDDELTGTALQGFLRAAISDDAMSQNFGGFVSDAMVPLASAEIGVSTDTVRAVVSMLFGLATMRYLVGVPAFAEPSGADLIEVFAPRVQAVIDAE</sequence>
<dbReference type="STRING" id="1073574.GOARA_064_01900"/>
<evidence type="ECO:0000256" key="1">
    <source>
        <dbReference type="ARBA" id="ARBA00023125"/>
    </source>
</evidence>
<evidence type="ECO:0000313" key="5">
    <source>
        <dbReference type="EMBL" id="GAB11188.1"/>
    </source>
</evidence>
<comment type="caution">
    <text evidence="5">The sequence shown here is derived from an EMBL/GenBank/DDBJ whole genome shotgun (WGS) entry which is preliminary data.</text>
</comment>
<evidence type="ECO:0000256" key="3">
    <source>
        <dbReference type="SAM" id="MobiDB-lite"/>
    </source>
</evidence>
<dbReference type="AlphaFoldDB" id="G7H5R3"/>
<accession>G7H5R3</accession>
<dbReference type="InterPro" id="IPR050109">
    <property type="entry name" value="HTH-type_TetR-like_transc_reg"/>
</dbReference>
<dbReference type="GO" id="GO:0003700">
    <property type="term" value="F:DNA-binding transcription factor activity"/>
    <property type="evidence" value="ECO:0007669"/>
    <property type="project" value="TreeGrafter"/>
</dbReference>
<evidence type="ECO:0000259" key="4">
    <source>
        <dbReference type="PROSITE" id="PS50977"/>
    </source>
</evidence>
<dbReference type="SUPFAM" id="SSF46689">
    <property type="entry name" value="Homeodomain-like"/>
    <property type="match status" value="1"/>
</dbReference>
<keyword evidence="1 2" id="KW-0238">DNA-binding</keyword>
<dbReference type="InterPro" id="IPR001647">
    <property type="entry name" value="HTH_TetR"/>
</dbReference>
<evidence type="ECO:0000256" key="2">
    <source>
        <dbReference type="PROSITE-ProRule" id="PRU00335"/>
    </source>
</evidence>
<feature type="compositionally biased region" description="Polar residues" evidence="3">
    <location>
        <begin position="1"/>
        <end position="11"/>
    </location>
</feature>